<keyword evidence="2" id="KW-1185">Reference proteome</keyword>
<proteinExistence type="predicted"/>
<dbReference type="RefSeq" id="WP_007690615.1">
    <property type="nucleotide sequence ID" value="NZ_AJRK01000026.1"/>
</dbReference>
<dbReference type="EMBL" id="AOMB01000007">
    <property type="protein sequence ID" value="EMA41063.1"/>
    <property type="molecule type" value="Genomic_DNA"/>
</dbReference>
<evidence type="ECO:0000313" key="1">
    <source>
        <dbReference type="EMBL" id="EMA41063.1"/>
    </source>
</evidence>
<accession>M0M6Q2</accession>
<evidence type="ECO:0008006" key="3">
    <source>
        <dbReference type="Google" id="ProtNLM"/>
    </source>
</evidence>
<gene>
    <name evidence="1" type="ORF">C447_02662</name>
</gene>
<dbReference type="PATRIC" id="fig|1132509.6.peg.629"/>
<name>M0M6Q2_9EURY</name>
<dbReference type="eggNOG" id="arCOG03194">
    <property type="taxonomic scope" value="Archaea"/>
</dbReference>
<dbReference type="OrthoDB" id="256755at2157"/>
<evidence type="ECO:0000313" key="2">
    <source>
        <dbReference type="Proteomes" id="UP000011566"/>
    </source>
</evidence>
<sequence>MSNNNMRRSRHQILYQFLPGNTFDYSDKRGIWQVNRLETKDASSQVDRKYIVDRVFARAKNWDGGEQGFTSSKPSHYDFGAPDEVRARPFPTTFYCTTCQRAHGYYSPDDLSGKNQALKCKGSGCNGDLKQYQFASVHSCGEIRRLYPQKCPEHRDQHIVLDTQDSQRAQNFKWRCKICGWNTRVNYYQKCGCDYVPPAYEDDPDEDKMYTTVHRAGSTYYPHYLTTVNLHTSGIGHLRGNEDGSRKALAKHLGLSDSPLQSVNMNEGIEGAEIDDDRKIEVYQSEPSVESLAEAEEWLRENGEIDSQTVGEVISDLIDLEAGGDAEEMTSAGDELLQYVLSLEELTAHTIDELENDARREGFPQKADKISTYSNDIDRLGFRDVRVIEDFPVQTFVYGYTRGSREEDEARLNAFSQNASSGDGTPIFVDTSETEATQFDLDPATVLLWLAVNIQETSDEDAVRGNITLPSLPENPEEADIERARAAIEELSEAEQWAFVLNHLDPVDQYGRFDTTTEDTVEGQVTKYVFEMLHTLSHVLLKQASTISGFDRTNLSEFLFPRALSLVIYTNNREEFNIGGMTTMVEQQLDDLLSQAKAHGNECMMDPVCSQRDGACLSCLHVSEISCSYFNQVLCRDYLFGSRPNTDRSIEGFWRL</sequence>
<dbReference type="AlphaFoldDB" id="M0M6Q2"/>
<reference evidence="1 2" key="1">
    <citation type="journal article" date="2014" name="PLoS Genet.">
        <title>Phylogenetically driven sequencing of extremely halophilic archaea reveals strategies for static and dynamic osmo-response.</title>
        <authorList>
            <person name="Becker E.A."/>
            <person name="Seitzer P.M."/>
            <person name="Tritt A."/>
            <person name="Larsen D."/>
            <person name="Krusor M."/>
            <person name="Yao A.I."/>
            <person name="Wu D."/>
            <person name="Madern D."/>
            <person name="Eisen J.A."/>
            <person name="Darling A.E."/>
            <person name="Facciotti M.T."/>
        </authorList>
    </citation>
    <scope>NUCLEOTIDE SEQUENCE [LARGE SCALE GENOMIC DNA]</scope>
    <source>
        <strain evidence="1 2">100A6</strain>
    </source>
</reference>
<organism evidence="1 2">
    <name type="scientific">Halococcus hamelinensis 100A6</name>
    <dbReference type="NCBI Taxonomy" id="1132509"/>
    <lineage>
        <taxon>Archaea</taxon>
        <taxon>Methanobacteriati</taxon>
        <taxon>Methanobacteriota</taxon>
        <taxon>Stenosarchaea group</taxon>
        <taxon>Halobacteria</taxon>
        <taxon>Halobacteriales</taxon>
        <taxon>Halococcaceae</taxon>
        <taxon>Halococcus</taxon>
    </lineage>
</organism>
<comment type="caution">
    <text evidence="1">The sequence shown here is derived from an EMBL/GenBank/DDBJ whole genome shotgun (WGS) entry which is preliminary data.</text>
</comment>
<dbReference type="Proteomes" id="UP000011566">
    <property type="component" value="Unassembled WGS sequence"/>
</dbReference>
<protein>
    <recommendedName>
        <fullName evidence="3">DUF1998 domain-containing protein</fullName>
    </recommendedName>
</protein>